<feature type="binding site" evidence="4">
    <location>
        <position position="66"/>
    </location>
    <ligand>
        <name>S-adenosyl-L-methionine</name>
        <dbReference type="ChEBI" id="CHEBI:59789"/>
    </ligand>
</feature>
<evidence type="ECO:0000256" key="2">
    <source>
        <dbReference type="ARBA" id="ARBA00022679"/>
    </source>
</evidence>
<dbReference type="HAMAP" id="MF_02217">
    <property type="entry name" value="TrmR_methyltr"/>
    <property type="match status" value="1"/>
</dbReference>
<comment type="subunit">
    <text evidence="4">Homodimer.</text>
</comment>
<evidence type="ECO:0000313" key="6">
    <source>
        <dbReference type="Proteomes" id="UP000308230"/>
    </source>
</evidence>
<feature type="binding site" evidence="4">
    <location>
        <begin position="111"/>
        <end position="112"/>
    </location>
    <ligand>
        <name>S-adenosyl-L-methionine</name>
        <dbReference type="ChEBI" id="CHEBI:59789"/>
    </ligand>
</feature>
<proteinExistence type="inferred from homology"/>
<comment type="function">
    <text evidence="4">Catalyzes the methylation of 5-hydroxyuridine (ho5U) to form 5-methoxyuridine (mo5U) at position 34 in tRNAs.</text>
</comment>
<comment type="caution">
    <text evidence="5">The sequence shown here is derived from an EMBL/GenBank/DDBJ whole genome shotgun (WGS) entry which is preliminary data.</text>
</comment>
<feature type="binding site" evidence="4">
    <location>
        <position position="131"/>
    </location>
    <ligand>
        <name>S-adenosyl-L-methionine</name>
        <dbReference type="ChEBI" id="CHEBI:59789"/>
    </ligand>
</feature>
<protein>
    <recommendedName>
        <fullName evidence="4">tRNA 5-hydroxyuridine methyltransferase</fullName>
        <ecNumber evidence="4">2.1.1.-</ecNumber>
    </recommendedName>
    <alternativeName>
        <fullName evidence="4">ho5U methyltransferase</fullName>
    </alternativeName>
</protein>
<dbReference type="PROSITE" id="PS51682">
    <property type="entry name" value="SAM_OMT_I"/>
    <property type="match status" value="1"/>
</dbReference>
<dbReference type="Pfam" id="PF01596">
    <property type="entry name" value="Methyltransf_3"/>
    <property type="match status" value="1"/>
</dbReference>
<dbReference type="EC" id="2.1.1.-" evidence="4"/>
<keyword evidence="4" id="KW-0479">Metal-binding</keyword>
<dbReference type="Gene3D" id="3.40.50.150">
    <property type="entry name" value="Vaccinia Virus protein VP39"/>
    <property type="match status" value="1"/>
</dbReference>
<dbReference type="RefSeq" id="WP_138123008.1">
    <property type="nucleotide sequence ID" value="NZ_SWLG01000001.1"/>
</dbReference>
<dbReference type="PANTHER" id="PTHR10509:SF14">
    <property type="entry name" value="CAFFEOYL-COA O-METHYLTRANSFERASE 3-RELATED"/>
    <property type="match status" value="1"/>
</dbReference>
<name>A0A5R9FAN9_9BACL</name>
<organism evidence="5 6">
    <name type="scientific">Exobacillus caeni</name>
    <dbReference type="NCBI Taxonomy" id="2574798"/>
    <lineage>
        <taxon>Bacteria</taxon>
        <taxon>Bacillati</taxon>
        <taxon>Bacillota</taxon>
        <taxon>Bacilli</taxon>
        <taxon>Bacillales</taxon>
        <taxon>Guptibacillaceae</taxon>
        <taxon>Exobacillus</taxon>
    </lineage>
</organism>
<feature type="binding site" evidence="4">
    <location>
        <position position="83"/>
    </location>
    <ligand>
        <name>S-adenosyl-L-methionine</name>
        <dbReference type="ChEBI" id="CHEBI:59789"/>
    </ligand>
</feature>
<keyword evidence="6" id="KW-1185">Reference proteome</keyword>
<comment type="catalytic activity">
    <reaction evidence="4">
        <text>5-hydroxyuridine(34) in tRNA + S-adenosyl-L-methionine = 5-methoxyuridine(34) in tRNA + S-adenosyl-L-homocysteine + H(+)</text>
        <dbReference type="Rhea" id="RHEA:60524"/>
        <dbReference type="Rhea" id="RHEA-COMP:13381"/>
        <dbReference type="Rhea" id="RHEA-COMP:15591"/>
        <dbReference type="ChEBI" id="CHEBI:15378"/>
        <dbReference type="ChEBI" id="CHEBI:57856"/>
        <dbReference type="ChEBI" id="CHEBI:59789"/>
        <dbReference type="ChEBI" id="CHEBI:136877"/>
        <dbReference type="ChEBI" id="CHEBI:143860"/>
    </reaction>
</comment>
<dbReference type="AlphaFoldDB" id="A0A5R9FAN9"/>
<sequence length="212" mass="24353">MISDSIEQYLESLRNNREGLVKEMEEYANIHHVPIMEQTSLDVMLQILSFKQPKKILEIGTAIGYSALRMAKTVPDVHIVTVEKDEARYKKAVDFLEHAEERNRIEVLFGDALELAEDIKAKAPYQAVFIDAAKGQYQKFFDEYAPLVEKDGIVISDNILFRGMVAEEGVTEKRFKTMVKKLRSYNQYLMEHPDFQSTVYPIGDGVIISEKQ</sequence>
<dbReference type="PANTHER" id="PTHR10509">
    <property type="entry name" value="O-METHYLTRANSFERASE-RELATED"/>
    <property type="match status" value="1"/>
</dbReference>
<keyword evidence="4" id="KW-0460">Magnesium</keyword>
<feature type="binding site" evidence="4">
    <location>
        <position position="158"/>
    </location>
    <ligand>
        <name>Mg(2+)</name>
        <dbReference type="ChEBI" id="CHEBI:18420"/>
    </ligand>
</feature>
<accession>A0A5R9FAN9</accession>
<feature type="binding site" evidence="4">
    <location>
        <position position="36"/>
    </location>
    <ligand>
        <name>S-adenosyl-L-methionine</name>
        <dbReference type="ChEBI" id="CHEBI:59789"/>
    </ligand>
</feature>
<keyword evidence="2 4" id="KW-0808">Transferase</keyword>
<feature type="binding site" evidence="4">
    <location>
        <position position="131"/>
    </location>
    <ligand>
        <name>Mg(2+)</name>
        <dbReference type="ChEBI" id="CHEBI:18420"/>
    </ligand>
</feature>
<dbReference type="EMBL" id="SWLG01000001">
    <property type="protein sequence ID" value="TLS39300.1"/>
    <property type="molecule type" value="Genomic_DNA"/>
</dbReference>
<keyword evidence="3 4" id="KW-0949">S-adenosyl-L-methionine</keyword>
<dbReference type="GO" id="GO:0008757">
    <property type="term" value="F:S-adenosylmethionine-dependent methyltransferase activity"/>
    <property type="evidence" value="ECO:0007669"/>
    <property type="project" value="TreeGrafter"/>
</dbReference>
<dbReference type="InterPro" id="IPR002935">
    <property type="entry name" value="SAM_O-MeTrfase"/>
</dbReference>
<dbReference type="InterPro" id="IPR043675">
    <property type="entry name" value="TrmR_methyltr"/>
</dbReference>
<evidence type="ECO:0000256" key="1">
    <source>
        <dbReference type="ARBA" id="ARBA00022603"/>
    </source>
</evidence>
<dbReference type="Proteomes" id="UP000308230">
    <property type="component" value="Unassembled WGS sequence"/>
</dbReference>
<evidence type="ECO:0000256" key="4">
    <source>
        <dbReference type="HAMAP-Rule" id="MF_02217"/>
    </source>
</evidence>
<reference evidence="5 6" key="1">
    <citation type="submission" date="2019-04" db="EMBL/GenBank/DDBJ databases">
        <title>Bacillus caeni sp. nov., a bacterium isolated from mangrove sediment.</title>
        <authorList>
            <person name="Huang H."/>
            <person name="Mo K."/>
            <person name="Hu Y."/>
        </authorList>
    </citation>
    <scope>NUCLEOTIDE SEQUENCE [LARGE SCALE GENOMIC DNA]</scope>
    <source>
        <strain evidence="5 6">HB172195</strain>
    </source>
</reference>
<evidence type="ECO:0000313" key="5">
    <source>
        <dbReference type="EMBL" id="TLS39300.1"/>
    </source>
</evidence>
<comment type="similarity">
    <text evidence="4">Belongs to the class I-like SAM-binding methyltransferase superfamily. Cation-dependent O-methyltransferase family.</text>
</comment>
<dbReference type="GO" id="GO:0030488">
    <property type="term" value="P:tRNA methylation"/>
    <property type="evidence" value="ECO:0007669"/>
    <property type="project" value="UniProtKB-UniRule"/>
</dbReference>
<dbReference type="InterPro" id="IPR050362">
    <property type="entry name" value="Cation-dep_OMT"/>
</dbReference>
<dbReference type="GO" id="GO:0000287">
    <property type="term" value="F:magnesium ion binding"/>
    <property type="evidence" value="ECO:0007669"/>
    <property type="project" value="UniProtKB-UniRule"/>
</dbReference>
<dbReference type="SUPFAM" id="SSF53335">
    <property type="entry name" value="S-adenosyl-L-methionine-dependent methyltransferases"/>
    <property type="match status" value="1"/>
</dbReference>
<feature type="binding site" evidence="4">
    <location>
        <position position="157"/>
    </location>
    <ligand>
        <name>Mg(2+)</name>
        <dbReference type="ChEBI" id="CHEBI:18420"/>
    </ligand>
</feature>
<evidence type="ECO:0000256" key="3">
    <source>
        <dbReference type="ARBA" id="ARBA00022691"/>
    </source>
</evidence>
<dbReference type="InterPro" id="IPR029063">
    <property type="entry name" value="SAM-dependent_MTases_sf"/>
</dbReference>
<keyword evidence="1 4" id="KW-0489">Methyltransferase</keyword>
<dbReference type="GO" id="GO:0008171">
    <property type="term" value="F:O-methyltransferase activity"/>
    <property type="evidence" value="ECO:0007669"/>
    <property type="project" value="InterPro"/>
</dbReference>
<keyword evidence="4" id="KW-0819">tRNA processing</keyword>
<dbReference type="GO" id="GO:0016300">
    <property type="term" value="F:tRNA (uridine) methyltransferase activity"/>
    <property type="evidence" value="ECO:0007669"/>
    <property type="project" value="UniProtKB-UniRule"/>
</dbReference>
<dbReference type="CDD" id="cd02440">
    <property type="entry name" value="AdoMet_MTases"/>
    <property type="match status" value="1"/>
</dbReference>
<dbReference type="OrthoDB" id="9799672at2"/>
<gene>
    <name evidence="4" type="primary">trmR</name>
    <name evidence="5" type="ORF">FCL54_03070</name>
</gene>